<dbReference type="CDD" id="cd19072">
    <property type="entry name" value="AKR_AKR3F1-like"/>
    <property type="match status" value="1"/>
</dbReference>
<dbReference type="InterPro" id="IPR023210">
    <property type="entry name" value="NADP_OxRdtase_dom"/>
</dbReference>
<dbReference type="Proteomes" id="UP000646844">
    <property type="component" value="Unassembled WGS sequence"/>
</dbReference>
<dbReference type="GO" id="GO:0016491">
    <property type="term" value="F:oxidoreductase activity"/>
    <property type="evidence" value="ECO:0007669"/>
    <property type="project" value="InterPro"/>
</dbReference>
<dbReference type="PANTHER" id="PTHR43638:SF3">
    <property type="entry name" value="ALDEHYDE REDUCTASE"/>
    <property type="match status" value="1"/>
</dbReference>
<accession>A0A832WEM9</accession>
<evidence type="ECO:0000313" key="2">
    <source>
        <dbReference type="EMBL" id="HII74118.1"/>
    </source>
</evidence>
<dbReference type="RefSeq" id="WP_010978067.1">
    <property type="nucleotide sequence ID" value="NZ_BAABQO010000020.1"/>
</dbReference>
<dbReference type="Pfam" id="PF00248">
    <property type="entry name" value="Aldo_ket_red"/>
    <property type="match status" value="1"/>
</dbReference>
<dbReference type="GeneID" id="1458009"/>
<dbReference type="AlphaFoldDB" id="A0A832WEM9"/>
<reference evidence="2" key="1">
    <citation type="journal article" date="2020" name="bioRxiv">
        <title>A rank-normalized archaeal taxonomy based on genome phylogeny resolves widespread incomplete and uneven classifications.</title>
        <authorList>
            <person name="Rinke C."/>
            <person name="Chuvochina M."/>
            <person name="Mussig A.J."/>
            <person name="Chaumeil P.-A."/>
            <person name="Waite D.W."/>
            <person name="Whitman W.B."/>
            <person name="Parks D.H."/>
            <person name="Hugenholtz P."/>
        </authorList>
    </citation>
    <scope>NUCLEOTIDE SEQUENCE</scope>
    <source>
        <strain evidence="2">UBA8838</strain>
    </source>
</reference>
<evidence type="ECO:0000259" key="1">
    <source>
        <dbReference type="Pfam" id="PF00248"/>
    </source>
</evidence>
<dbReference type="PRINTS" id="PR00069">
    <property type="entry name" value="ALDKETRDTASE"/>
</dbReference>
<evidence type="ECO:0000313" key="3">
    <source>
        <dbReference type="Proteomes" id="UP000646844"/>
    </source>
</evidence>
<dbReference type="SUPFAM" id="SSF51430">
    <property type="entry name" value="NAD(P)-linked oxidoreductase"/>
    <property type="match status" value="1"/>
</dbReference>
<organism evidence="2 3">
    <name type="scientific">Sulfurisphaera tokodaii</name>
    <dbReference type="NCBI Taxonomy" id="111955"/>
    <lineage>
        <taxon>Archaea</taxon>
        <taxon>Thermoproteota</taxon>
        <taxon>Thermoprotei</taxon>
        <taxon>Sulfolobales</taxon>
        <taxon>Sulfolobaceae</taxon>
        <taxon>Sulfurisphaera</taxon>
    </lineage>
</organism>
<dbReference type="Gene3D" id="3.20.20.100">
    <property type="entry name" value="NADP-dependent oxidoreductase domain"/>
    <property type="match status" value="1"/>
</dbReference>
<name>A0A832WEM9_9CREN</name>
<comment type="caution">
    <text evidence="2">The sequence shown here is derived from an EMBL/GenBank/DDBJ whole genome shotgun (WGS) entry which is preliminary data.</text>
</comment>
<dbReference type="EMBL" id="DUJO01000028">
    <property type="protein sequence ID" value="HII74118.1"/>
    <property type="molecule type" value="Genomic_DNA"/>
</dbReference>
<protein>
    <submittedName>
        <fullName evidence="2">Aldo/keto reductase</fullName>
    </submittedName>
</protein>
<gene>
    <name evidence="2" type="ORF">HA332_07020</name>
</gene>
<dbReference type="InterPro" id="IPR036812">
    <property type="entry name" value="NAD(P)_OxRdtase_dom_sf"/>
</dbReference>
<dbReference type="OMA" id="FKVATVQ"/>
<sequence length="267" mass="30799">MKKFKWFSISPLALGTWGMGGGYWSTDYSNDENDIKAIIKAIELGITAIDTAEMYGNGHAEELVGKAIKNFKREELFIITKVWPNHAKYEDVLKSAIASSKRLGTYIDLYFLHWPSNVPICETIKAFEDLVDKGVIRYFGLSNFKWREIEKASECVKKYEIAAVENHYSLWDRGDEETLEYANKKGLLYLAYTPIEKGRIKNDKFLSEIAKKYNKTPIQIALNWYIRIPSLVPIVKSSNISHLEENVGALGWELSEEDWKKINEHFK</sequence>
<dbReference type="InterPro" id="IPR020471">
    <property type="entry name" value="AKR"/>
</dbReference>
<dbReference type="PIRSF" id="PIRSF000097">
    <property type="entry name" value="AKR"/>
    <property type="match status" value="1"/>
</dbReference>
<dbReference type="PANTHER" id="PTHR43638">
    <property type="entry name" value="OXIDOREDUCTASE, ALDO/KETO REDUCTASE FAMILY PROTEIN"/>
    <property type="match status" value="1"/>
</dbReference>
<feature type="domain" description="NADP-dependent oxidoreductase" evidence="1">
    <location>
        <begin position="11"/>
        <end position="265"/>
    </location>
</feature>
<proteinExistence type="predicted"/>